<accession>A0A1H3DJ74</accession>
<feature type="domain" description="MgtC/SapB/SrpB/YhiD N-terminal" evidence="7">
    <location>
        <begin position="34"/>
        <end position="151"/>
    </location>
</feature>
<keyword evidence="10" id="KW-1185">Reference proteome</keyword>
<name>A0A1H3DJ74_9EURY</name>
<evidence type="ECO:0000259" key="8">
    <source>
        <dbReference type="Pfam" id="PF13194"/>
    </source>
</evidence>
<feature type="transmembrane region" description="Helical" evidence="6">
    <location>
        <begin position="321"/>
        <end position="340"/>
    </location>
</feature>
<evidence type="ECO:0000256" key="1">
    <source>
        <dbReference type="ARBA" id="ARBA00004651"/>
    </source>
</evidence>
<dbReference type="Pfam" id="PF02308">
    <property type="entry name" value="MgtC"/>
    <property type="match status" value="1"/>
</dbReference>
<reference evidence="10" key="1">
    <citation type="submission" date="2016-10" db="EMBL/GenBank/DDBJ databases">
        <authorList>
            <person name="Varghese N."/>
            <person name="Submissions S."/>
        </authorList>
    </citation>
    <scope>NUCLEOTIDE SEQUENCE [LARGE SCALE GENOMIC DNA]</scope>
    <source>
        <strain evidence="10">DC30,IBRC 10041,KCTC 4046</strain>
    </source>
</reference>
<dbReference type="PANTHER" id="PTHR39084:SF1">
    <property type="entry name" value="DUF4010 DOMAIN-CONTAINING PROTEIN"/>
    <property type="match status" value="1"/>
</dbReference>
<organism evidence="9 10">
    <name type="scientific">Halopenitus persicus</name>
    <dbReference type="NCBI Taxonomy" id="1048396"/>
    <lineage>
        <taxon>Archaea</taxon>
        <taxon>Methanobacteriati</taxon>
        <taxon>Methanobacteriota</taxon>
        <taxon>Stenosarchaea group</taxon>
        <taxon>Halobacteria</taxon>
        <taxon>Halobacteriales</taxon>
        <taxon>Haloferacaceae</taxon>
        <taxon>Halopenitus</taxon>
    </lineage>
</organism>
<feature type="transmembrane region" description="Helical" evidence="6">
    <location>
        <begin position="55"/>
        <end position="73"/>
    </location>
</feature>
<keyword evidence="3 6" id="KW-0812">Transmembrane</keyword>
<feature type="domain" description="DUF4010" evidence="8">
    <location>
        <begin position="199"/>
        <end position="402"/>
    </location>
</feature>
<dbReference type="InterPro" id="IPR003416">
    <property type="entry name" value="MgtC/SapB/SrpB/YhiD_fam"/>
</dbReference>
<feature type="transmembrane region" description="Helical" evidence="6">
    <location>
        <begin position="379"/>
        <end position="398"/>
    </location>
</feature>
<evidence type="ECO:0000256" key="4">
    <source>
        <dbReference type="ARBA" id="ARBA00022989"/>
    </source>
</evidence>
<dbReference type="Proteomes" id="UP000199079">
    <property type="component" value="Unassembled WGS sequence"/>
</dbReference>
<evidence type="ECO:0000256" key="2">
    <source>
        <dbReference type="ARBA" id="ARBA00022475"/>
    </source>
</evidence>
<feature type="transmembrane region" description="Helical" evidence="6">
    <location>
        <begin position="79"/>
        <end position="99"/>
    </location>
</feature>
<dbReference type="PRINTS" id="PR01837">
    <property type="entry name" value="MGTCSAPBPROT"/>
</dbReference>
<evidence type="ECO:0000256" key="6">
    <source>
        <dbReference type="SAM" id="Phobius"/>
    </source>
</evidence>
<feature type="transmembrane region" description="Helical" evidence="6">
    <location>
        <begin position="106"/>
        <end position="124"/>
    </location>
</feature>
<gene>
    <name evidence="9" type="ORF">SAMN05216564_1018</name>
</gene>
<keyword evidence="4 6" id="KW-1133">Transmembrane helix</keyword>
<comment type="subcellular location">
    <subcellularLocation>
        <location evidence="1">Cell membrane</location>
        <topology evidence="1">Multi-pass membrane protein</topology>
    </subcellularLocation>
</comment>
<keyword evidence="2" id="KW-1003">Cell membrane</keyword>
<dbReference type="Pfam" id="PF13194">
    <property type="entry name" value="DUF4010"/>
    <property type="match status" value="1"/>
</dbReference>
<keyword evidence="5 6" id="KW-0472">Membrane</keyword>
<evidence type="ECO:0000256" key="3">
    <source>
        <dbReference type="ARBA" id="ARBA00022692"/>
    </source>
</evidence>
<protein>
    <submittedName>
        <fullName evidence="9">Uncharacterized membrane protein, DUF4010 family</fullName>
    </submittedName>
</protein>
<feature type="transmembrane region" description="Helical" evidence="6">
    <location>
        <begin position="347"/>
        <end position="367"/>
    </location>
</feature>
<feature type="transmembrane region" description="Helical" evidence="6">
    <location>
        <begin position="193"/>
        <end position="212"/>
    </location>
</feature>
<feature type="transmembrane region" description="Helical" evidence="6">
    <location>
        <begin position="252"/>
        <end position="276"/>
    </location>
</feature>
<evidence type="ECO:0000313" key="9">
    <source>
        <dbReference type="EMBL" id="SDX65704.1"/>
    </source>
</evidence>
<feature type="transmembrane region" description="Helical" evidence="6">
    <location>
        <begin position="283"/>
        <end position="301"/>
    </location>
</feature>
<evidence type="ECO:0000256" key="5">
    <source>
        <dbReference type="ARBA" id="ARBA00023136"/>
    </source>
</evidence>
<evidence type="ECO:0000313" key="10">
    <source>
        <dbReference type="Proteomes" id="UP000199079"/>
    </source>
</evidence>
<dbReference type="InterPro" id="IPR025105">
    <property type="entry name" value="DUF4010"/>
</dbReference>
<dbReference type="GO" id="GO:0005886">
    <property type="term" value="C:plasma membrane"/>
    <property type="evidence" value="ECO:0007669"/>
    <property type="project" value="UniProtKB-SubCell"/>
</dbReference>
<dbReference type="EMBL" id="FNPC01000001">
    <property type="protein sequence ID" value="SDX65704.1"/>
    <property type="molecule type" value="Genomic_DNA"/>
</dbReference>
<feature type="transmembrane region" description="Helical" evidence="6">
    <location>
        <begin position="219"/>
        <end position="240"/>
    </location>
</feature>
<dbReference type="InterPro" id="IPR049177">
    <property type="entry name" value="MgtC_SapB_SrpB_YhiD_N"/>
</dbReference>
<proteinExistence type="predicted"/>
<feature type="transmembrane region" description="Helical" evidence="6">
    <location>
        <begin position="410"/>
        <end position="431"/>
    </location>
</feature>
<feature type="transmembrane region" description="Helical" evidence="6">
    <location>
        <begin position="22"/>
        <end position="43"/>
    </location>
</feature>
<dbReference type="AlphaFoldDB" id="A0A1H3DJ74"/>
<dbReference type="PANTHER" id="PTHR39084">
    <property type="entry name" value="MEMBRANE PROTEIN-RELATED"/>
    <property type="match status" value="1"/>
</dbReference>
<evidence type="ECO:0000259" key="7">
    <source>
        <dbReference type="Pfam" id="PF02308"/>
    </source>
</evidence>
<sequence>MDVAAVPERGPMPMTQTGIEGALVAELDASVTKLVVATLLGMFLGLEREWSHKTAGIRTFALLALLGAVFIVLDAAGLLVVGGLLIVAHAVLLAVRSFIREDHEGLSLTTSVSMLVAYSIGALVGEGLYIEAVTVAVLSSLLLVLKRELHEFAWGLSKEEVRSATEFAILAFVVYPLLPSEPMGPWNAIQPRVVWLLVIAIAAIGFCNYALLKRYEGRGLAVTGFFGGLVNSTAVIAEIAKRAAVDPPLRELAVGAILLANAAMALRNAVVVAAFVPAEAVAVGLPLGGIAVAGVALSTWTSDWDATIETDLTSPFSTTNALTFGALFLVVLVVAAGAQATVGAGGFLLTMFLAGLVSSGTAVTSAVTLVSTGGIAADTAVWGVIVGTVASILVKVALAATIDRSLVGPVLGYSLALIAVGVGLGAAATLAPGAVAGLW</sequence>